<sequence length="141" mass="15856">MTVGANKLLLGPSVLVRIPKTMPDNWVLKQIAFPPPKWYFVPKIEANGRVLPPRISLPDQARIRLVCKLAGINAENVVGLPAESMESTNPSSLYPKSDRALEKLVRQKKIEENMAKMPARIAAWREEKRKTRASAKPDMPF</sequence>
<name>A0ABQ8EZQ8_9FUNG</name>
<organism evidence="1 2">
    <name type="scientific">Batrachochytrium salamandrivorans</name>
    <dbReference type="NCBI Taxonomy" id="1357716"/>
    <lineage>
        <taxon>Eukaryota</taxon>
        <taxon>Fungi</taxon>
        <taxon>Fungi incertae sedis</taxon>
        <taxon>Chytridiomycota</taxon>
        <taxon>Chytridiomycota incertae sedis</taxon>
        <taxon>Chytridiomycetes</taxon>
        <taxon>Rhizophydiales</taxon>
        <taxon>Rhizophydiales incertae sedis</taxon>
        <taxon>Batrachochytrium</taxon>
    </lineage>
</organism>
<dbReference type="Proteomes" id="UP001648503">
    <property type="component" value="Unassembled WGS sequence"/>
</dbReference>
<dbReference type="InterPro" id="IPR043035">
    <property type="entry name" value="Ribosomal_mL64_sf"/>
</dbReference>
<dbReference type="Gene3D" id="6.10.280.120">
    <property type="entry name" value="Growth arrest and DNA-damage-inducible proteins-interacting protein 1"/>
    <property type="match status" value="1"/>
</dbReference>
<keyword evidence="2" id="KW-1185">Reference proteome</keyword>
<gene>
    <name evidence="1" type="ORF">BASA50_010005</name>
</gene>
<proteinExistence type="predicted"/>
<protein>
    <recommendedName>
        <fullName evidence="3">MRPL25 domain-containing protein</fullName>
    </recommendedName>
</protein>
<dbReference type="EMBL" id="JAFCIX010000453">
    <property type="protein sequence ID" value="KAH6589496.1"/>
    <property type="molecule type" value="Genomic_DNA"/>
</dbReference>
<accession>A0ABQ8EZQ8</accession>
<evidence type="ECO:0008006" key="3">
    <source>
        <dbReference type="Google" id="ProtNLM"/>
    </source>
</evidence>
<evidence type="ECO:0000313" key="1">
    <source>
        <dbReference type="EMBL" id="KAH6589496.1"/>
    </source>
</evidence>
<comment type="caution">
    <text evidence="1">The sequence shown here is derived from an EMBL/GenBank/DDBJ whole genome shotgun (WGS) entry which is preliminary data.</text>
</comment>
<evidence type="ECO:0000313" key="2">
    <source>
        <dbReference type="Proteomes" id="UP001648503"/>
    </source>
</evidence>
<reference evidence="1 2" key="1">
    <citation type="submission" date="2021-02" db="EMBL/GenBank/DDBJ databases">
        <title>Variation within the Batrachochytrium salamandrivorans European outbreak.</title>
        <authorList>
            <person name="Kelly M."/>
            <person name="Pasmans F."/>
            <person name="Shea T.P."/>
            <person name="Munoz J.F."/>
            <person name="Carranza S."/>
            <person name="Cuomo C.A."/>
            <person name="Martel A."/>
        </authorList>
    </citation>
    <scope>NUCLEOTIDE SEQUENCE [LARGE SCALE GENOMIC DNA]</scope>
    <source>
        <strain evidence="1 2">AMFP18/2</strain>
    </source>
</reference>